<evidence type="ECO:0000313" key="5">
    <source>
        <dbReference type="Proteomes" id="UP000187651"/>
    </source>
</evidence>
<feature type="transmembrane region" description="Helical" evidence="2">
    <location>
        <begin position="20"/>
        <end position="38"/>
    </location>
</feature>
<keyword evidence="2" id="KW-1133">Transmembrane helix</keyword>
<evidence type="ECO:0000313" key="4">
    <source>
        <dbReference type="EMBL" id="SDN15763.1"/>
    </source>
</evidence>
<dbReference type="InterPro" id="IPR002508">
    <property type="entry name" value="MurNAc-LAA_cat"/>
</dbReference>
<keyword evidence="2" id="KW-0472">Membrane</keyword>
<evidence type="ECO:0000256" key="1">
    <source>
        <dbReference type="ARBA" id="ARBA00022801"/>
    </source>
</evidence>
<evidence type="ECO:0000256" key="2">
    <source>
        <dbReference type="SAM" id="Phobius"/>
    </source>
</evidence>
<keyword evidence="1" id="KW-0378">Hydrolase</keyword>
<dbReference type="AlphaFoldDB" id="A0A1G9Z516"/>
<dbReference type="Pfam" id="PF01520">
    <property type="entry name" value="Amidase_3"/>
    <property type="match status" value="1"/>
</dbReference>
<dbReference type="RefSeq" id="WP_074522020.1">
    <property type="nucleotide sequence ID" value="NZ_FNHZ01000007.1"/>
</dbReference>
<organism evidence="4 5">
    <name type="scientific">Lachnospira pectinoschiza</name>
    <dbReference type="NCBI Taxonomy" id="28052"/>
    <lineage>
        <taxon>Bacteria</taxon>
        <taxon>Bacillati</taxon>
        <taxon>Bacillota</taxon>
        <taxon>Clostridia</taxon>
        <taxon>Lachnospirales</taxon>
        <taxon>Lachnospiraceae</taxon>
        <taxon>Lachnospira</taxon>
    </lineage>
</organism>
<dbReference type="Gene3D" id="3.40.630.40">
    <property type="entry name" value="Zn-dependent exopeptidases"/>
    <property type="match status" value="1"/>
</dbReference>
<sequence length="260" mass="27922">MKDQKKTQKDNQKSYRYDKIFGLLTLISLLVLVLMVYLDYGSNISSYANDELKNVTFSSGDVASDEVATGTEITKEVTVVVDPQLGGSSNGGTSLDGTLLKNQNLEMAQLVKEKLEAKGVTVVLTRDSDKTVSDSDRVATANESDAAVVVSLGRNVYNGKASGVESWIYSGEPIEAIELSNSILEEIANEGFTSRGIKAGTEKSSESDYAINSQVKSTSCIILLGFLDSETDNEMFTTKEDATAQAIADGIASYLISQGY</sequence>
<keyword evidence="5" id="KW-1185">Reference proteome</keyword>
<name>A0A1G9Z516_9FIRM</name>
<evidence type="ECO:0000259" key="3">
    <source>
        <dbReference type="SMART" id="SM00646"/>
    </source>
</evidence>
<reference evidence="5" key="1">
    <citation type="submission" date="2016-10" db="EMBL/GenBank/DDBJ databases">
        <authorList>
            <person name="Varghese N."/>
            <person name="Submissions S."/>
        </authorList>
    </citation>
    <scope>NUCLEOTIDE SEQUENCE [LARGE SCALE GENOMIC DNA]</scope>
    <source>
        <strain evidence="5">M83</strain>
    </source>
</reference>
<dbReference type="SMART" id="SM00646">
    <property type="entry name" value="Ami_3"/>
    <property type="match status" value="1"/>
</dbReference>
<dbReference type="GO" id="GO:0030288">
    <property type="term" value="C:outer membrane-bounded periplasmic space"/>
    <property type="evidence" value="ECO:0007669"/>
    <property type="project" value="TreeGrafter"/>
</dbReference>
<gene>
    <name evidence="4" type="ORF">SAMN05216544_2005</name>
</gene>
<keyword evidence="2" id="KW-0812">Transmembrane</keyword>
<accession>A0A1G9Z516</accession>
<dbReference type="GO" id="GO:0008745">
    <property type="term" value="F:N-acetylmuramoyl-L-alanine amidase activity"/>
    <property type="evidence" value="ECO:0007669"/>
    <property type="project" value="InterPro"/>
</dbReference>
<dbReference type="SUPFAM" id="SSF53187">
    <property type="entry name" value="Zn-dependent exopeptidases"/>
    <property type="match status" value="1"/>
</dbReference>
<dbReference type="EMBL" id="FNHZ01000007">
    <property type="protein sequence ID" value="SDN15763.1"/>
    <property type="molecule type" value="Genomic_DNA"/>
</dbReference>
<dbReference type="PANTHER" id="PTHR30404:SF0">
    <property type="entry name" value="N-ACETYLMURAMOYL-L-ALANINE AMIDASE AMIC"/>
    <property type="match status" value="1"/>
</dbReference>
<dbReference type="CDD" id="cd02696">
    <property type="entry name" value="MurNAc-LAA"/>
    <property type="match status" value="1"/>
</dbReference>
<dbReference type="OrthoDB" id="9772024at2"/>
<protein>
    <submittedName>
        <fullName evidence="4">N-acetylmuramoyl-L-alanine amidase</fullName>
    </submittedName>
</protein>
<proteinExistence type="predicted"/>
<dbReference type="GO" id="GO:0009253">
    <property type="term" value="P:peptidoglycan catabolic process"/>
    <property type="evidence" value="ECO:0007669"/>
    <property type="project" value="InterPro"/>
</dbReference>
<feature type="domain" description="MurNAc-LAA" evidence="3">
    <location>
        <begin position="138"/>
        <end position="252"/>
    </location>
</feature>
<dbReference type="PANTHER" id="PTHR30404">
    <property type="entry name" value="N-ACETYLMURAMOYL-L-ALANINE AMIDASE"/>
    <property type="match status" value="1"/>
</dbReference>
<dbReference type="InterPro" id="IPR050695">
    <property type="entry name" value="N-acetylmuramoyl_amidase_3"/>
</dbReference>
<dbReference type="Proteomes" id="UP000187651">
    <property type="component" value="Unassembled WGS sequence"/>
</dbReference>